<keyword evidence="2" id="KW-0472">Membrane</keyword>
<dbReference type="Proteomes" id="UP000050580">
    <property type="component" value="Unassembled WGS sequence"/>
</dbReference>
<proteinExistence type="inferred from homology"/>
<evidence type="ECO:0000256" key="1">
    <source>
        <dbReference type="ARBA" id="ARBA00007613"/>
    </source>
</evidence>
<feature type="chain" id="PRO_5006521560" description="RND transporter" evidence="2">
    <location>
        <begin position="21"/>
        <end position="486"/>
    </location>
</feature>
<evidence type="ECO:0000313" key="3">
    <source>
        <dbReference type="EMBL" id="KKW67208.1"/>
    </source>
</evidence>
<feature type="signal peptide" evidence="2">
    <location>
        <begin position="1"/>
        <end position="20"/>
    </location>
</feature>
<comment type="subcellular location">
    <subcellularLocation>
        <location evidence="2">Cell membrane</location>
        <topology evidence="2">Lipid-anchor</topology>
    </subcellularLocation>
</comment>
<gene>
    <name evidence="3" type="ORF">AAV94_11875</name>
</gene>
<dbReference type="EMBL" id="LBNQ01000035">
    <property type="protein sequence ID" value="KKW67208.1"/>
    <property type="molecule type" value="Genomic_DNA"/>
</dbReference>
<comment type="caution">
    <text evidence="3">The sequence shown here is derived from an EMBL/GenBank/DDBJ whole genome shotgun (WGS) entry which is preliminary data.</text>
</comment>
<protein>
    <recommendedName>
        <fullName evidence="5">RND transporter</fullName>
    </recommendedName>
</protein>
<keyword evidence="2" id="KW-0564">Palmitate</keyword>
<evidence type="ECO:0000313" key="4">
    <source>
        <dbReference type="Proteomes" id="UP000050580"/>
    </source>
</evidence>
<reference evidence="3 4" key="1">
    <citation type="submission" date="2015-05" db="EMBL/GenBank/DDBJ databases">
        <title>Draft genome sequence of Lampropedia sp. CT6, isolated from the microbial mat of a hot water spring, located at Manikaran, India.</title>
        <authorList>
            <person name="Tripathi C."/>
            <person name="Rani P."/>
            <person name="Mahato N.K."/>
            <person name="Lal R."/>
        </authorList>
    </citation>
    <scope>NUCLEOTIDE SEQUENCE [LARGE SCALE GENOMIC DNA]</scope>
    <source>
        <strain evidence="3 4">CT6</strain>
    </source>
</reference>
<accession>A0A0U1PXE0</accession>
<dbReference type="Gene3D" id="2.20.200.10">
    <property type="entry name" value="Outer membrane efflux proteins (OEP)"/>
    <property type="match status" value="1"/>
</dbReference>
<dbReference type="PANTHER" id="PTHR30203:SF32">
    <property type="entry name" value="CATION EFFLUX SYSTEM PROTEIN CUSC"/>
    <property type="match status" value="1"/>
</dbReference>
<dbReference type="InterPro" id="IPR003423">
    <property type="entry name" value="OMP_efflux"/>
</dbReference>
<dbReference type="Pfam" id="PF02321">
    <property type="entry name" value="OEP"/>
    <property type="match status" value="2"/>
</dbReference>
<dbReference type="PANTHER" id="PTHR30203">
    <property type="entry name" value="OUTER MEMBRANE CATION EFFLUX PROTEIN"/>
    <property type="match status" value="1"/>
</dbReference>
<evidence type="ECO:0000256" key="2">
    <source>
        <dbReference type="RuleBase" id="RU362097"/>
    </source>
</evidence>
<dbReference type="NCBIfam" id="TIGR01845">
    <property type="entry name" value="outer_NodT"/>
    <property type="match status" value="1"/>
</dbReference>
<keyword evidence="2" id="KW-0812">Transmembrane</keyword>
<dbReference type="RefSeq" id="WP_046742449.1">
    <property type="nucleotide sequence ID" value="NZ_LBNQ01000035.1"/>
</dbReference>
<dbReference type="STRING" id="1610491.AAV94_11875"/>
<keyword evidence="2" id="KW-1134">Transmembrane beta strand</keyword>
<name>A0A0U1PXE0_9BURK</name>
<evidence type="ECO:0008006" key="5">
    <source>
        <dbReference type="Google" id="ProtNLM"/>
    </source>
</evidence>
<sequence length="486" mass="52012">MITMPTLSHFSALAAAVLLAGCSSLHTPFEAPASAIPAAWNAPVAETAQPLRAASTLADAWWTRFGDAQLNALIEQALAANRDLTVAAWNIRQAEATLGLAQDRRTPTLGASASAGANRSLDGGPTSRSHALNLSLSYELDWWGRLSAQQDAAQWRLQATEQDLQTAALALVTNVATLYWQLAYQNEQIGAGEQSLAYVRRTQELVQAQYEAGSASGLEVQEARRSVATQEAALAQLRQQRATTRHALAVLLGMPPTDAALATVLPNEPASLPTSEVPDVPAGVPAQVLARRPDVQAAEARLRATLADADATRASFYPTLSLTGGLGASSSALGNLLSNPIGSLSANLALPFLRQTEMRLSNAASRATYEAAAAGFQQTLLTALQEVEDTLQSRVQLAEQRRWLAEQLHAAQQVESLNEVRYRSGATPLRNWLDAQQSRRNAQLALSGNRMEQLRTQLTLYRALGGDAMLPVQPLPSLQELASPRD</sequence>
<comment type="similarity">
    <text evidence="1 2">Belongs to the outer membrane factor (OMF) (TC 1.B.17) family.</text>
</comment>
<keyword evidence="2" id="KW-0732">Signal</keyword>
<keyword evidence="4" id="KW-1185">Reference proteome</keyword>
<dbReference type="PATRIC" id="fig|1610491.3.peg.2540"/>
<dbReference type="SUPFAM" id="SSF56954">
    <property type="entry name" value="Outer membrane efflux proteins (OEP)"/>
    <property type="match status" value="1"/>
</dbReference>
<keyword evidence="2" id="KW-0449">Lipoprotein</keyword>
<dbReference type="GO" id="GO:0005886">
    <property type="term" value="C:plasma membrane"/>
    <property type="evidence" value="ECO:0007669"/>
    <property type="project" value="UniProtKB-SubCell"/>
</dbReference>
<dbReference type="GO" id="GO:0015562">
    <property type="term" value="F:efflux transmembrane transporter activity"/>
    <property type="evidence" value="ECO:0007669"/>
    <property type="project" value="InterPro"/>
</dbReference>
<organism evidence="3 4">
    <name type="scientific">Lampropedia cohaerens</name>
    <dbReference type="NCBI Taxonomy" id="1610491"/>
    <lineage>
        <taxon>Bacteria</taxon>
        <taxon>Pseudomonadati</taxon>
        <taxon>Pseudomonadota</taxon>
        <taxon>Betaproteobacteria</taxon>
        <taxon>Burkholderiales</taxon>
        <taxon>Comamonadaceae</taxon>
        <taxon>Lampropedia</taxon>
    </lineage>
</organism>
<dbReference type="Gene3D" id="1.20.1600.10">
    <property type="entry name" value="Outer membrane efflux proteins (OEP)"/>
    <property type="match status" value="1"/>
</dbReference>
<dbReference type="InterPro" id="IPR010131">
    <property type="entry name" value="MdtP/NodT-like"/>
</dbReference>
<dbReference type="AlphaFoldDB" id="A0A0U1PXE0"/>